<dbReference type="AlphaFoldDB" id="A0A0F9GQS3"/>
<organism evidence="1">
    <name type="scientific">marine sediment metagenome</name>
    <dbReference type="NCBI Taxonomy" id="412755"/>
    <lineage>
        <taxon>unclassified sequences</taxon>
        <taxon>metagenomes</taxon>
        <taxon>ecological metagenomes</taxon>
    </lineage>
</organism>
<evidence type="ECO:0008006" key="2">
    <source>
        <dbReference type="Google" id="ProtNLM"/>
    </source>
</evidence>
<dbReference type="Pfam" id="PF06245">
    <property type="entry name" value="DUF1015"/>
    <property type="match status" value="1"/>
</dbReference>
<gene>
    <name evidence="1" type="ORF">LCGC14_1879750</name>
</gene>
<reference evidence="1" key="1">
    <citation type="journal article" date="2015" name="Nature">
        <title>Complex archaea that bridge the gap between prokaryotes and eukaryotes.</title>
        <authorList>
            <person name="Spang A."/>
            <person name="Saw J.H."/>
            <person name="Jorgensen S.L."/>
            <person name="Zaremba-Niedzwiedzka K."/>
            <person name="Martijn J."/>
            <person name="Lind A.E."/>
            <person name="van Eijk R."/>
            <person name="Schleper C."/>
            <person name="Guy L."/>
            <person name="Ettema T.J."/>
        </authorList>
    </citation>
    <scope>NUCLEOTIDE SEQUENCE</scope>
</reference>
<comment type="caution">
    <text evidence="1">The sequence shown here is derived from an EMBL/GenBank/DDBJ whole genome shotgun (WGS) entry which is preliminary data.</text>
</comment>
<evidence type="ECO:0000313" key="1">
    <source>
        <dbReference type="EMBL" id="KKL92931.1"/>
    </source>
</evidence>
<protein>
    <recommendedName>
        <fullName evidence="2">DUF1015 domain-containing protein</fullName>
    </recommendedName>
</protein>
<dbReference type="InterPro" id="IPR008323">
    <property type="entry name" value="UCP033563"/>
</dbReference>
<sequence length="397" mass="42644">PYDVLTQADKDALLSRDGRNIVAVDLPHCPPSDVGPDSAYEQAAETLTQWRSSGVLVREQRDSLYAYQQSFTWAGRTHRRRSIIAAVRLEPFGSGVWPHEKTFAGPKADRLKLRQAARTQLSPILGFCDAGAASELLFDPLADRPDAAGDVDGVTSSLWTVSDPAVIGQVQTALAGVDLFIADGHHRYTTALNYRDALGEIAPDHPANFIMFVLVAADDPGLIVLPTHRVISGLQGFDPARFVAAAGAVADFQPVDLAGEDVTDADAFLKRFGPHAMAFAAGADAWVARVTDLTAMERLAPTESPAWRGLDVAILHRLLLDEYLADCRCDRTTTEYTADGPAALEAARTGRADLVALLQGAPLSAVREIALAGGVMPHKSTYFYPKAATGMVLYPLE</sequence>
<dbReference type="PANTHER" id="PTHR36454">
    <property type="entry name" value="LMO2823 PROTEIN"/>
    <property type="match status" value="1"/>
</dbReference>
<name>A0A0F9GQS3_9ZZZZ</name>
<accession>A0A0F9GQS3</accession>
<dbReference type="PANTHER" id="PTHR36454:SF1">
    <property type="entry name" value="DUF1015 DOMAIN-CONTAINING PROTEIN"/>
    <property type="match status" value="1"/>
</dbReference>
<proteinExistence type="predicted"/>
<dbReference type="EMBL" id="LAZR01019332">
    <property type="protein sequence ID" value="KKL92931.1"/>
    <property type="molecule type" value="Genomic_DNA"/>
</dbReference>
<feature type="non-terminal residue" evidence="1">
    <location>
        <position position="1"/>
    </location>
</feature>